<dbReference type="Gene3D" id="2.60.40.10">
    <property type="entry name" value="Immunoglobulins"/>
    <property type="match status" value="2"/>
</dbReference>
<dbReference type="CDD" id="cd00102">
    <property type="entry name" value="IPT"/>
    <property type="match status" value="1"/>
</dbReference>
<reference evidence="4" key="1">
    <citation type="submission" date="2018-02" db="EMBL/GenBank/DDBJ databases">
        <authorList>
            <person name="Hausmann B."/>
        </authorList>
    </citation>
    <scope>NUCLEOTIDE SEQUENCE [LARGE SCALE GENOMIC DNA]</scope>
    <source>
        <strain evidence="4">Peat soil MAG SbA5</strain>
    </source>
</reference>
<dbReference type="InterPro" id="IPR014756">
    <property type="entry name" value="Ig_E-set"/>
</dbReference>
<feature type="domain" description="IPT/TIG" evidence="2">
    <location>
        <begin position="44"/>
        <end position="116"/>
    </location>
</feature>
<name>A0A2N9M6K8_9BACT</name>
<feature type="compositionally biased region" description="Polar residues" evidence="1">
    <location>
        <begin position="1082"/>
        <end position="1094"/>
    </location>
</feature>
<evidence type="ECO:0000313" key="3">
    <source>
        <dbReference type="EMBL" id="SPE31126.1"/>
    </source>
</evidence>
<dbReference type="InterPro" id="IPR013783">
    <property type="entry name" value="Ig-like_fold"/>
</dbReference>
<protein>
    <recommendedName>
        <fullName evidence="2">IPT/TIG domain-containing protein</fullName>
    </recommendedName>
</protein>
<evidence type="ECO:0000256" key="1">
    <source>
        <dbReference type="SAM" id="MobiDB-lite"/>
    </source>
</evidence>
<evidence type="ECO:0000259" key="2">
    <source>
        <dbReference type="Pfam" id="PF01833"/>
    </source>
</evidence>
<dbReference type="InterPro" id="IPR002909">
    <property type="entry name" value="IPT_dom"/>
</dbReference>
<feature type="region of interest" description="Disordered" evidence="1">
    <location>
        <begin position="1075"/>
        <end position="1094"/>
    </location>
</feature>
<sequence>MRTLVAPDLQRKQKCVPGARPGWLLCALLLAVVAGVAAHGQGVPTITSIVPSNVTAGGSGFTLTVNGTGFFAGSVVQVNGAGRTTAFVSATRITAAILATDIATQGTDEITVFNPSLALPGGTSAPFPLTVTPAAGPPPVLTSAAPGLAVQGAGRLQLTLQGANFMSGAMVVISPKLASLANSNGRTQAADIAVLTVNRISTTLMTATVSLSPGATVGLRAIDVLNADGTSTATPIGPAAAGSGTTQPLQVSSSTSIGAPVSVLNLALLHPRDGTVVSLGGELYAEAVLSGAGTGTIIGQWLWDNRVVEQFAVNLVAGQSVTVRTKQPLPTWFLGGHTVQLHMQQPSQIATRPVTVVVNPAGWNLEELLAPVYGAASTDSEPPALVWAPVPGAVRYQVGFSTQPYFSSISDWHNADDNHWQVPAEVWRQQPEGNLYWTVRAVDSAGATRKPLPMRPIAHLAQGALAPVSAVLTQSAAGHMSLDWNPANPGAFYLVTLSNDAEGNRVLRRYLTDKGTLNLHAVGGLIIPGQTYFWRVDVYSHWGDFLFSGPEQRFVAPRVPGPPSARMRQPTRSLNVELVSLTTLRRHGYFDLSSQITKEAPTPNSSVSQNEPAISVQFQAPVNPADVSLAMDDIDITSLAQVTQTQVAYTPQLPLSNGEHDVSLTVGNEGSGWKFTVSAPTAAPATPSPTPFQPGTDAEAAPTPSSSSALGASFTRVPAPAKPAAPKQKFGGEIDMQIGSTTQWASGSNPPDSNDLTLSDRMIFQGSPWQPAVNGSGLLDSVLNPAALRTSMGRVNDYVAQFERKGEHWGVGVRFGIVSPVLYTDAQFVTAATPRQGVEATLTTPGGKLGFYTNTNDEALGGGAGISFHQRLLGASWQAPFPKWTEFRLMWLSARDIGAPTIVEYDSEGNPIVVPNSVAQASRGDVYSGLLTFHLPKNWQWQSEYAWSYHDANLSDPTVKTLFGRAWRTGLSGSAGKVALSADFRDLSANFGNPANPSLTQSSNPDLRGLDASASAPTKAGTFAVTYSFLQNNVQSVTAVELDLNTATETWSKPLGAKTNLSVSSTQSITKTGNVPLALQGQPPSQNGSADQRDISGNITVSRQVGMVSLNAGGTRDWLRNNIQPSAGAITSSISAGANLVTKGFFQCNTQVNFSWVAADPIAIGDTRNISVYVEPAMVWKSPGLQISPLLSVVQAESQLASGTFTSNTLSGQYGGRLAWTLPGWLKTSTLSAQGSYNQNHDNVNHIDTATTQLVAIWTFAWGHKKTF</sequence>
<dbReference type="Proteomes" id="UP000239735">
    <property type="component" value="Unassembled WGS sequence"/>
</dbReference>
<feature type="compositionally biased region" description="Low complexity" evidence="1">
    <location>
        <begin position="698"/>
        <end position="713"/>
    </location>
</feature>
<dbReference type="Pfam" id="PF01833">
    <property type="entry name" value="TIG"/>
    <property type="match status" value="1"/>
</dbReference>
<accession>A0A2N9M6K8</accession>
<organism evidence="3 4">
    <name type="scientific">Candidatus Sulfuritelmatomonas gaucii</name>
    <dbReference type="NCBI Taxonomy" id="2043161"/>
    <lineage>
        <taxon>Bacteria</taxon>
        <taxon>Pseudomonadati</taxon>
        <taxon>Acidobacteriota</taxon>
        <taxon>Terriglobia</taxon>
        <taxon>Terriglobales</taxon>
        <taxon>Acidobacteriaceae</taxon>
        <taxon>Candidatus Sulfuritelmatomonas</taxon>
    </lineage>
</organism>
<feature type="region of interest" description="Disordered" evidence="1">
    <location>
        <begin position="678"/>
        <end position="713"/>
    </location>
</feature>
<evidence type="ECO:0000313" key="4">
    <source>
        <dbReference type="Proteomes" id="UP000239735"/>
    </source>
</evidence>
<proteinExistence type="predicted"/>
<dbReference type="EMBL" id="OKRB01000145">
    <property type="protein sequence ID" value="SPE31126.1"/>
    <property type="molecule type" value="Genomic_DNA"/>
</dbReference>
<dbReference type="AlphaFoldDB" id="A0A2N9M6K8"/>
<gene>
    <name evidence="3" type="ORF">SBA5_830014</name>
</gene>
<dbReference type="SUPFAM" id="SSF81296">
    <property type="entry name" value="E set domains"/>
    <property type="match status" value="1"/>
</dbReference>